<comment type="caution">
    <text evidence="8">The sequence shown here is derived from an EMBL/GenBank/DDBJ whole genome shotgun (WGS) entry which is preliminary data.</text>
</comment>
<keyword evidence="6" id="KW-0813">Transport</keyword>
<sequence>MTTLTQPQTGTARTHASLAGQSLIHAGRLVRRWTREPEIMVQSLIFPTALLLMYQLVLSKFLSASSGKASIEGFVPLVAVTATMFGAMATGTSLHAEAENGLLDRWRAMPGYRAAIPAGRLLAECVRTFGATVLLLLVGVVLGLRWHTGVLSVLGALLVPILLVIGFATMVMALAMSRAGAKIVELSSILILLGMFFNSGFVPVDQYPGFLQPVVRFQPMSVAIDAMRGLISGGSVAVPVLYTALWSVGLTLVFGGRIIRSFRR</sequence>
<proteinExistence type="inferred from homology"/>
<comment type="caution">
    <text evidence="6">Lacks conserved residue(s) required for the propagation of feature annotation.</text>
</comment>
<dbReference type="Pfam" id="PF01061">
    <property type="entry name" value="ABC2_membrane"/>
    <property type="match status" value="1"/>
</dbReference>
<keyword evidence="9" id="KW-1185">Reference proteome</keyword>
<organism evidence="8 9">
    <name type="scientific">Nocardia macrotermitis</name>
    <dbReference type="NCBI Taxonomy" id="2585198"/>
    <lineage>
        <taxon>Bacteria</taxon>
        <taxon>Bacillati</taxon>
        <taxon>Actinomycetota</taxon>
        <taxon>Actinomycetes</taxon>
        <taxon>Mycobacteriales</taxon>
        <taxon>Nocardiaceae</taxon>
        <taxon>Nocardia</taxon>
    </lineage>
</organism>
<feature type="transmembrane region" description="Helical" evidence="6">
    <location>
        <begin position="236"/>
        <end position="259"/>
    </location>
</feature>
<dbReference type="AlphaFoldDB" id="A0A7K0DBD6"/>
<evidence type="ECO:0000313" key="8">
    <source>
        <dbReference type="EMBL" id="MQY23103.1"/>
    </source>
</evidence>
<dbReference type="InterPro" id="IPR047817">
    <property type="entry name" value="ABC2_TM_bact-type"/>
</dbReference>
<dbReference type="InterPro" id="IPR000412">
    <property type="entry name" value="ABC_2_transport"/>
</dbReference>
<keyword evidence="2 6" id="KW-0812">Transmembrane</keyword>
<keyword evidence="4 6" id="KW-0472">Membrane</keyword>
<feature type="transmembrane region" description="Helical" evidence="6">
    <location>
        <begin position="129"/>
        <end position="147"/>
    </location>
</feature>
<evidence type="ECO:0000256" key="1">
    <source>
        <dbReference type="ARBA" id="ARBA00004141"/>
    </source>
</evidence>
<gene>
    <name evidence="8" type="primary">drrC_4</name>
    <name evidence="8" type="ORF">NRB20_62300</name>
</gene>
<dbReference type="PROSITE" id="PS51012">
    <property type="entry name" value="ABC_TM2"/>
    <property type="match status" value="1"/>
</dbReference>
<dbReference type="InterPro" id="IPR013525">
    <property type="entry name" value="ABC2_TM"/>
</dbReference>
<evidence type="ECO:0000256" key="6">
    <source>
        <dbReference type="RuleBase" id="RU361157"/>
    </source>
</evidence>
<dbReference type="PIRSF" id="PIRSF006648">
    <property type="entry name" value="DrrB"/>
    <property type="match status" value="1"/>
</dbReference>
<accession>A0A7K0DBD6</accession>
<keyword evidence="6" id="KW-1003">Cell membrane</keyword>
<dbReference type="GO" id="GO:0140359">
    <property type="term" value="F:ABC-type transporter activity"/>
    <property type="evidence" value="ECO:0007669"/>
    <property type="project" value="InterPro"/>
</dbReference>
<dbReference type="GO" id="GO:0046677">
    <property type="term" value="P:response to antibiotic"/>
    <property type="evidence" value="ECO:0007669"/>
    <property type="project" value="UniProtKB-KW"/>
</dbReference>
<name>A0A7K0DBD6_9NOCA</name>
<evidence type="ECO:0000256" key="3">
    <source>
        <dbReference type="ARBA" id="ARBA00022989"/>
    </source>
</evidence>
<evidence type="ECO:0000259" key="7">
    <source>
        <dbReference type="PROSITE" id="PS51012"/>
    </source>
</evidence>
<dbReference type="PANTHER" id="PTHR43027:SF1">
    <property type="entry name" value="DOXORUBICIN RESISTANCE ABC TRANSPORTER PERMEASE PROTEIN DRRC-RELATED"/>
    <property type="match status" value="1"/>
</dbReference>
<dbReference type="PANTHER" id="PTHR43027">
    <property type="entry name" value="DOXORUBICIN RESISTANCE ABC TRANSPORTER PERMEASE PROTEIN DRRC-RELATED"/>
    <property type="match status" value="1"/>
</dbReference>
<evidence type="ECO:0000313" key="9">
    <source>
        <dbReference type="Proteomes" id="UP000438448"/>
    </source>
</evidence>
<feature type="domain" description="ABC transmembrane type-2" evidence="7">
    <location>
        <begin position="38"/>
        <end position="262"/>
    </location>
</feature>
<feature type="transmembrane region" description="Helical" evidence="6">
    <location>
        <begin position="183"/>
        <end position="202"/>
    </location>
</feature>
<dbReference type="RefSeq" id="WP_153414902.1">
    <property type="nucleotide sequence ID" value="NZ_WEGK01000017.1"/>
</dbReference>
<evidence type="ECO:0000256" key="2">
    <source>
        <dbReference type="ARBA" id="ARBA00022692"/>
    </source>
</evidence>
<feature type="transmembrane region" description="Helical" evidence="6">
    <location>
        <begin position="39"/>
        <end position="58"/>
    </location>
</feature>
<comment type="subcellular location">
    <subcellularLocation>
        <location evidence="6">Cell membrane</location>
        <topology evidence="6">Multi-pass membrane protein</topology>
    </subcellularLocation>
    <subcellularLocation>
        <location evidence="1">Membrane</location>
        <topology evidence="1">Multi-pass membrane protein</topology>
    </subcellularLocation>
</comment>
<evidence type="ECO:0000256" key="5">
    <source>
        <dbReference type="ARBA" id="ARBA00023251"/>
    </source>
</evidence>
<dbReference type="GO" id="GO:0043190">
    <property type="term" value="C:ATP-binding cassette (ABC) transporter complex"/>
    <property type="evidence" value="ECO:0007669"/>
    <property type="project" value="InterPro"/>
</dbReference>
<dbReference type="Proteomes" id="UP000438448">
    <property type="component" value="Unassembled WGS sequence"/>
</dbReference>
<keyword evidence="5" id="KW-0046">Antibiotic resistance</keyword>
<comment type="similarity">
    <text evidence="6">Belongs to the ABC-2 integral membrane protein family.</text>
</comment>
<feature type="transmembrane region" description="Helical" evidence="6">
    <location>
        <begin position="153"/>
        <end position="176"/>
    </location>
</feature>
<dbReference type="OrthoDB" id="26267at2"/>
<dbReference type="EMBL" id="WEGK01000017">
    <property type="protein sequence ID" value="MQY23103.1"/>
    <property type="molecule type" value="Genomic_DNA"/>
</dbReference>
<keyword evidence="3 6" id="KW-1133">Transmembrane helix</keyword>
<dbReference type="InterPro" id="IPR052902">
    <property type="entry name" value="ABC-2_transporter"/>
</dbReference>
<protein>
    <recommendedName>
        <fullName evidence="6">Transport permease protein</fullName>
    </recommendedName>
</protein>
<evidence type="ECO:0000256" key="4">
    <source>
        <dbReference type="ARBA" id="ARBA00023136"/>
    </source>
</evidence>
<reference evidence="8 9" key="1">
    <citation type="submission" date="2019-10" db="EMBL/GenBank/DDBJ databases">
        <title>Nocardia macrotermitis sp. nov. and Nocardia aurantia sp. nov., isolated from the gut of fungus growing-termite Macrotermes natalensis.</title>
        <authorList>
            <person name="Benndorf R."/>
            <person name="Schwitalla J."/>
            <person name="Martin K."/>
            <person name="De Beer W."/>
            <person name="Kaster A.-K."/>
            <person name="Vollmers J."/>
            <person name="Poulsen M."/>
            <person name="Beemelmanns C."/>
        </authorList>
    </citation>
    <scope>NUCLEOTIDE SEQUENCE [LARGE SCALE GENOMIC DNA]</scope>
    <source>
        <strain evidence="8 9">RB20</strain>
    </source>
</reference>